<name>A0AAD5M9R0_PARTN</name>
<dbReference type="Proteomes" id="UP001196413">
    <property type="component" value="Unassembled WGS sequence"/>
</dbReference>
<sequence length="75" mass="8499">MYPARVVENNDAKETADQAMRVDETMLTGKYLMENSLTICPREPDPMLPNEQVKDKEAVKKISTTNGPLLDMELE</sequence>
<evidence type="ECO:0000313" key="1">
    <source>
        <dbReference type="EMBL" id="KAJ1353780.1"/>
    </source>
</evidence>
<gene>
    <name evidence="1" type="ORF">KIN20_010520</name>
    <name evidence="2" type="ORF">KIN20_010527</name>
</gene>
<dbReference type="AlphaFoldDB" id="A0AAD5M9R0"/>
<dbReference type="EMBL" id="JAHQIW010001838">
    <property type="protein sequence ID" value="KAJ1353787.1"/>
    <property type="molecule type" value="Genomic_DNA"/>
</dbReference>
<accession>A0AAD5M9R0</accession>
<organism evidence="1 3">
    <name type="scientific">Parelaphostrongylus tenuis</name>
    <name type="common">Meningeal worm</name>
    <dbReference type="NCBI Taxonomy" id="148309"/>
    <lineage>
        <taxon>Eukaryota</taxon>
        <taxon>Metazoa</taxon>
        <taxon>Ecdysozoa</taxon>
        <taxon>Nematoda</taxon>
        <taxon>Chromadorea</taxon>
        <taxon>Rhabditida</taxon>
        <taxon>Rhabditina</taxon>
        <taxon>Rhabditomorpha</taxon>
        <taxon>Strongyloidea</taxon>
        <taxon>Metastrongylidae</taxon>
        <taxon>Parelaphostrongylus</taxon>
    </lineage>
</organism>
<dbReference type="EMBL" id="JAHQIW010001838">
    <property type="protein sequence ID" value="KAJ1353780.1"/>
    <property type="molecule type" value="Genomic_DNA"/>
</dbReference>
<proteinExistence type="predicted"/>
<evidence type="ECO:0000313" key="2">
    <source>
        <dbReference type="EMBL" id="KAJ1353787.1"/>
    </source>
</evidence>
<evidence type="ECO:0000313" key="3">
    <source>
        <dbReference type="Proteomes" id="UP001196413"/>
    </source>
</evidence>
<protein>
    <submittedName>
        <fullName evidence="1">Uncharacterized protein</fullName>
    </submittedName>
</protein>
<keyword evidence="3" id="KW-1185">Reference proteome</keyword>
<comment type="caution">
    <text evidence="1">The sequence shown here is derived from an EMBL/GenBank/DDBJ whole genome shotgun (WGS) entry which is preliminary data.</text>
</comment>
<reference evidence="1" key="1">
    <citation type="submission" date="2021-06" db="EMBL/GenBank/DDBJ databases">
        <title>Parelaphostrongylus tenuis whole genome reference sequence.</title>
        <authorList>
            <person name="Garwood T.J."/>
            <person name="Larsen P.A."/>
            <person name="Fountain-Jones N.M."/>
            <person name="Garbe J.R."/>
            <person name="Macchietto M.G."/>
            <person name="Kania S.A."/>
            <person name="Gerhold R.W."/>
            <person name="Richards J.E."/>
            <person name="Wolf T.M."/>
        </authorList>
    </citation>
    <scope>NUCLEOTIDE SEQUENCE</scope>
    <source>
        <strain evidence="1">MNPRO001-30</strain>
        <tissue evidence="1">Meninges</tissue>
    </source>
</reference>